<accession>A0A4S8LE34</accession>
<evidence type="ECO:0000313" key="2">
    <source>
        <dbReference type="Proteomes" id="UP000297245"/>
    </source>
</evidence>
<keyword evidence="2" id="KW-1185">Reference proteome</keyword>
<name>A0A4S8LE34_DENBC</name>
<protein>
    <recommendedName>
        <fullName evidence="3">hAT-like transposase RNase-H fold domain-containing protein</fullName>
    </recommendedName>
</protein>
<dbReference type="AlphaFoldDB" id="A0A4S8LE34"/>
<dbReference type="EMBL" id="ML179459">
    <property type="protein sequence ID" value="THU87207.1"/>
    <property type="molecule type" value="Genomic_DNA"/>
</dbReference>
<proteinExistence type="predicted"/>
<dbReference type="OrthoDB" id="3359487at2759"/>
<feature type="non-terminal residue" evidence="1">
    <location>
        <position position="104"/>
    </location>
</feature>
<dbReference type="Proteomes" id="UP000297245">
    <property type="component" value="Unassembled WGS sequence"/>
</dbReference>
<reference evidence="1 2" key="1">
    <citation type="journal article" date="2019" name="Nat. Ecol. Evol.">
        <title>Megaphylogeny resolves global patterns of mushroom evolution.</title>
        <authorList>
            <person name="Varga T."/>
            <person name="Krizsan K."/>
            <person name="Foldi C."/>
            <person name="Dima B."/>
            <person name="Sanchez-Garcia M."/>
            <person name="Sanchez-Ramirez S."/>
            <person name="Szollosi G.J."/>
            <person name="Szarkandi J.G."/>
            <person name="Papp V."/>
            <person name="Albert L."/>
            <person name="Andreopoulos W."/>
            <person name="Angelini C."/>
            <person name="Antonin V."/>
            <person name="Barry K.W."/>
            <person name="Bougher N.L."/>
            <person name="Buchanan P."/>
            <person name="Buyck B."/>
            <person name="Bense V."/>
            <person name="Catcheside P."/>
            <person name="Chovatia M."/>
            <person name="Cooper J."/>
            <person name="Damon W."/>
            <person name="Desjardin D."/>
            <person name="Finy P."/>
            <person name="Geml J."/>
            <person name="Haridas S."/>
            <person name="Hughes K."/>
            <person name="Justo A."/>
            <person name="Karasinski D."/>
            <person name="Kautmanova I."/>
            <person name="Kiss B."/>
            <person name="Kocsube S."/>
            <person name="Kotiranta H."/>
            <person name="LaButti K.M."/>
            <person name="Lechner B.E."/>
            <person name="Liimatainen K."/>
            <person name="Lipzen A."/>
            <person name="Lukacs Z."/>
            <person name="Mihaltcheva S."/>
            <person name="Morgado L.N."/>
            <person name="Niskanen T."/>
            <person name="Noordeloos M.E."/>
            <person name="Ohm R.A."/>
            <person name="Ortiz-Santana B."/>
            <person name="Ovrebo C."/>
            <person name="Racz N."/>
            <person name="Riley R."/>
            <person name="Savchenko A."/>
            <person name="Shiryaev A."/>
            <person name="Soop K."/>
            <person name="Spirin V."/>
            <person name="Szebenyi C."/>
            <person name="Tomsovsky M."/>
            <person name="Tulloss R.E."/>
            <person name="Uehling J."/>
            <person name="Grigoriev I.V."/>
            <person name="Vagvolgyi C."/>
            <person name="Papp T."/>
            <person name="Martin F.M."/>
            <person name="Miettinen O."/>
            <person name="Hibbett D.S."/>
            <person name="Nagy L.G."/>
        </authorList>
    </citation>
    <scope>NUCLEOTIDE SEQUENCE [LARGE SCALE GENOMIC DNA]</scope>
    <source>
        <strain evidence="1 2">CBS 962.96</strain>
    </source>
</reference>
<evidence type="ECO:0008006" key="3">
    <source>
        <dbReference type="Google" id="ProtNLM"/>
    </source>
</evidence>
<evidence type="ECO:0000313" key="1">
    <source>
        <dbReference type="EMBL" id="THU87207.1"/>
    </source>
</evidence>
<gene>
    <name evidence="1" type="ORF">K435DRAFT_627715</name>
</gene>
<sequence>TKMFEDNQRPLTHEVIPLMDTISHKLDDIRDNTEEHHLVRVAAQKGAALLNKYYSKTDDTFIYRAAMLMHPSFKTAYFENAGWPLSWVQAAKKSLTDHWEHWYK</sequence>
<feature type="non-terminal residue" evidence="1">
    <location>
        <position position="1"/>
    </location>
</feature>
<organism evidence="1 2">
    <name type="scientific">Dendrothele bispora (strain CBS 962.96)</name>
    <dbReference type="NCBI Taxonomy" id="1314807"/>
    <lineage>
        <taxon>Eukaryota</taxon>
        <taxon>Fungi</taxon>
        <taxon>Dikarya</taxon>
        <taxon>Basidiomycota</taxon>
        <taxon>Agaricomycotina</taxon>
        <taxon>Agaricomycetes</taxon>
        <taxon>Agaricomycetidae</taxon>
        <taxon>Agaricales</taxon>
        <taxon>Agaricales incertae sedis</taxon>
        <taxon>Dendrothele</taxon>
    </lineage>
</organism>